<proteinExistence type="predicted"/>
<evidence type="ECO:0000313" key="1">
    <source>
        <dbReference type="EMBL" id="GBN71749.1"/>
    </source>
</evidence>
<evidence type="ECO:0000313" key="2">
    <source>
        <dbReference type="EMBL" id="GBN71834.1"/>
    </source>
</evidence>
<name>A0A4Y2R909_ARAVE</name>
<protein>
    <submittedName>
        <fullName evidence="1">Uncharacterized protein</fullName>
    </submittedName>
</protein>
<sequence length="121" mass="14575">MKRKPWISFVAVLWNFLDKRKAENYVELVNDMLNSFESLGCNMNIRVHYLHSHLDRFPENLRDTSEEQGERFHQDIKTMEDCYQGRWDTHMMADYCWSLKMDCSKMHSRSHKKYASGVFSD</sequence>
<dbReference type="PANTHER" id="PTHR46114">
    <property type="entry name" value="APPLE DOMAIN-CONTAINING PROTEIN"/>
    <property type="match status" value="1"/>
</dbReference>
<reference evidence="1 3" key="1">
    <citation type="journal article" date="2019" name="Sci. Rep.">
        <title>Orb-weaving spider Araneus ventricosus genome elucidates the spidroin gene catalogue.</title>
        <authorList>
            <person name="Kono N."/>
            <person name="Nakamura H."/>
            <person name="Ohtoshi R."/>
            <person name="Moran D.A.P."/>
            <person name="Shinohara A."/>
            <person name="Yoshida Y."/>
            <person name="Fujiwara M."/>
            <person name="Mori M."/>
            <person name="Tomita M."/>
            <person name="Arakawa K."/>
        </authorList>
    </citation>
    <scope>NUCLEOTIDE SEQUENCE [LARGE SCALE GENOMIC DNA]</scope>
</reference>
<organism evidence="1 3">
    <name type="scientific">Araneus ventricosus</name>
    <name type="common">Orbweaver spider</name>
    <name type="synonym">Epeira ventricosa</name>
    <dbReference type="NCBI Taxonomy" id="182803"/>
    <lineage>
        <taxon>Eukaryota</taxon>
        <taxon>Metazoa</taxon>
        <taxon>Ecdysozoa</taxon>
        <taxon>Arthropoda</taxon>
        <taxon>Chelicerata</taxon>
        <taxon>Arachnida</taxon>
        <taxon>Araneae</taxon>
        <taxon>Araneomorphae</taxon>
        <taxon>Entelegynae</taxon>
        <taxon>Araneoidea</taxon>
        <taxon>Araneidae</taxon>
        <taxon>Araneus</taxon>
    </lineage>
</organism>
<gene>
    <name evidence="1" type="ORF">AVEN_29786_1</name>
    <name evidence="2" type="ORF">AVEN_92762_1</name>
</gene>
<keyword evidence="3" id="KW-1185">Reference proteome</keyword>
<comment type="caution">
    <text evidence="1">The sequence shown here is derived from an EMBL/GenBank/DDBJ whole genome shotgun (WGS) entry which is preliminary data.</text>
</comment>
<dbReference type="OrthoDB" id="6721348at2759"/>
<dbReference type="EMBL" id="BGPR01016098">
    <property type="protein sequence ID" value="GBN71834.1"/>
    <property type="molecule type" value="Genomic_DNA"/>
</dbReference>
<dbReference type="AlphaFoldDB" id="A0A4Y2R909"/>
<dbReference type="Proteomes" id="UP000499080">
    <property type="component" value="Unassembled WGS sequence"/>
</dbReference>
<evidence type="ECO:0000313" key="3">
    <source>
        <dbReference type="Proteomes" id="UP000499080"/>
    </source>
</evidence>
<accession>A0A4Y2R909</accession>
<dbReference type="PANTHER" id="PTHR46114:SF1">
    <property type="entry name" value="ZAD DOMAIN-CONTAINING PROTEIN"/>
    <property type="match status" value="1"/>
</dbReference>
<dbReference type="EMBL" id="BGPR01016075">
    <property type="protein sequence ID" value="GBN71749.1"/>
    <property type="molecule type" value="Genomic_DNA"/>
</dbReference>